<proteinExistence type="predicted"/>
<reference evidence="1 2" key="1">
    <citation type="submission" date="2015-09" db="EMBL/GenBank/DDBJ databases">
        <authorList>
            <consortium name="Pathogen Informatics"/>
        </authorList>
    </citation>
    <scope>NUCLEOTIDE SEQUENCE [LARGE SCALE GENOMIC DNA]</scope>
    <source>
        <strain evidence="1 2">2789STDY5834908</strain>
    </source>
</reference>
<dbReference type="SUPFAM" id="SSF143100">
    <property type="entry name" value="TTHA1013/TTHA0281-like"/>
    <property type="match status" value="1"/>
</dbReference>
<evidence type="ECO:0000313" key="1">
    <source>
        <dbReference type="EMBL" id="CUP62576.1"/>
    </source>
</evidence>
<dbReference type="RefSeq" id="WP_055160449.1">
    <property type="nucleotide sequence ID" value="NZ_CZAU01000016.1"/>
</dbReference>
<organism evidence="1 2">
    <name type="scientific">Anaerostipes hadrus</name>
    <dbReference type="NCBI Taxonomy" id="649756"/>
    <lineage>
        <taxon>Bacteria</taxon>
        <taxon>Bacillati</taxon>
        <taxon>Bacillota</taxon>
        <taxon>Clostridia</taxon>
        <taxon>Lachnospirales</taxon>
        <taxon>Lachnospiraceae</taxon>
        <taxon>Anaerostipes</taxon>
    </lineage>
</organism>
<protein>
    <submittedName>
        <fullName evidence="1">Uncharacterized protein encoded in hypervariable junctions of pilus gene clusters</fullName>
    </submittedName>
</protein>
<dbReference type="AlphaFoldDB" id="A0A174PSH2"/>
<dbReference type="Proteomes" id="UP000095564">
    <property type="component" value="Unassembled WGS sequence"/>
</dbReference>
<name>A0A174PSH2_ANAHA</name>
<accession>A0A174PSH2</accession>
<dbReference type="InterPro" id="IPR035069">
    <property type="entry name" value="TTHA1013/TTHA0281-like"/>
</dbReference>
<dbReference type="OrthoDB" id="5297106at2"/>
<evidence type="ECO:0000313" key="2">
    <source>
        <dbReference type="Proteomes" id="UP000095564"/>
    </source>
</evidence>
<dbReference type="EMBL" id="CZAU01000016">
    <property type="protein sequence ID" value="CUP62576.1"/>
    <property type="molecule type" value="Genomic_DNA"/>
</dbReference>
<gene>
    <name evidence="1" type="ORF">ERS852520_01802</name>
</gene>
<sequence length="62" mass="7225">MKYKGYQASVQYDADDNIFVGSVRNTEDSLSFHGKTIKETEKNFQNCIDNYEAICKKIRKLK</sequence>